<dbReference type="GO" id="GO:0016740">
    <property type="term" value="F:transferase activity"/>
    <property type="evidence" value="ECO:0007669"/>
    <property type="project" value="UniProtKB-KW"/>
</dbReference>
<dbReference type="InterPro" id="IPR006221">
    <property type="entry name" value="TrpG/PapA_dom"/>
</dbReference>
<gene>
    <name evidence="3" type="ORF">DL796_05805</name>
</gene>
<dbReference type="GO" id="GO:0005829">
    <property type="term" value="C:cytosol"/>
    <property type="evidence" value="ECO:0007669"/>
    <property type="project" value="TreeGrafter"/>
</dbReference>
<dbReference type="Proteomes" id="UP000247689">
    <property type="component" value="Unassembled WGS sequence"/>
</dbReference>
<proteinExistence type="predicted"/>
<dbReference type="FunFam" id="3.40.50.880:FF:000003">
    <property type="entry name" value="Anthranilate synthase component II"/>
    <property type="match status" value="1"/>
</dbReference>
<dbReference type="RefSeq" id="WP_110200769.1">
    <property type="nucleotide sequence ID" value="NZ_QICH01000002.1"/>
</dbReference>
<dbReference type="CDD" id="cd01743">
    <property type="entry name" value="GATase1_Anthranilate_Synthase"/>
    <property type="match status" value="1"/>
</dbReference>
<dbReference type="InterPro" id="IPR050472">
    <property type="entry name" value="Anth_synth/Amidotransfase"/>
</dbReference>
<evidence type="ECO:0000313" key="4">
    <source>
        <dbReference type="Proteomes" id="UP000247689"/>
    </source>
</evidence>
<organism evidence="3 4">
    <name type="scientific">Kangiella spongicola</name>
    <dbReference type="NCBI Taxonomy" id="796379"/>
    <lineage>
        <taxon>Bacteria</taxon>
        <taxon>Pseudomonadati</taxon>
        <taxon>Pseudomonadota</taxon>
        <taxon>Gammaproteobacteria</taxon>
        <taxon>Kangiellales</taxon>
        <taxon>Kangiellaceae</taxon>
        <taxon>Kangiella</taxon>
    </lineage>
</organism>
<sequence>MKILLIDNYDSFIYNLKYELELSDNEVVVCRNDIQYSELTRLALSSDAIVLSPGPGAPQDAGHCLKLVQEFASKLPILGVCLGHQVIVEAFGGRIGKAKSIVHGKACVVTSNQTGLLKDLETRLTVARYHSLAAQQLSADLRVDAVSHDGEVMAVSHNQYPIYGLQFHPESIMTKAGNKILSNFVQLAKEFRAQGERHVEFA</sequence>
<keyword evidence="3" id="KW-0808">Transferase</keyword>
<reference evidence="3 4" key="1">
    <citation type="submission" date="2018-05" db="EMBL/GenBank/DDBJ databases">
        <title>Kangiella spongicola genome sequence.</title>
        <authorList>
            <person name="Maclea K.S."/>
            <person name="Goen A.E."/>
            <person name="Kelley C."/>
            <person name="Underriner A."/>
            <person name="Silverwood T."/>
            <person name="Trachtenberg A.M."/>
        </authorList>
    </citation>
    <scope>NUCLEOTIDE SEQUENCE [LARGE SCALE GENOMIC DNA]</scope>
    <source>
        <strain evidence="3 4">ATCC BAA-2076</strain>
    </source>
</reference>
<dbReference type="PRINTS" id="PR00096">
    <property type="entry name" value="GATASE"/>
</dbReference>
<dbReference type="PANTHER" id="PTHR43418:SF4">
    <property type="entry name" value="MULTIFUNCTIONAL TRYPTOPHAN BIOSYNTHESIS PROTEIN"/>
    <property type="match status" value="1"/>
</dbReference>
<accession>A0A318D168</accession>
<dbReference type="NCBIfam" id="TIGR00566">
    <property type="entry name" value="trpG_papA"/>
    <property type="match status" value="1"/>
</dbReference>
<dbReference type="PANTHER" id="PTHR43418">
    <property type="entry name" value="MULTIFUNCTIONAL TRYPTOPHAN BIOSYNTHESIS PROTEIN-RELATED"/>
    <property type="match status" value="1"/>
</dbReference>
<dbReference type="GO" id="GO:0004049">
    <property type="term" value="F:anthranilate synthase activity"/>
    <property type="evidence" value="ECO:0007669"/>
    <property type="project" value="TreeGrafter"/>
</dbReference>
<dbReference type="InterPro" id="IPR029062">
    <property type="entry name" value="Class_I_gatase-like"/>
</dbReference>
<keyword evidence="4" id="KW-1185">Reference proteome</keyword>
<dbReference type="GO" id="GO:0000162">
    <property type="term" value="P:L-tryptophan biosynthetic process"/>
    <property type="evidence" value="ECO:0007669"/>
    <property type="project" value="TreeGrafter"/>
</dbReference>
<dbReference type="Pfam" id="PF00117">
    <property type="entry name" value="GATase"/>
    <property type="match status" value="1"/>
</dbReference>
<dbReference type="Gene3D" id="3.40.50.880">
    <property type="match status" value="1"/>
</dbReference>
<dbReference type="AlphaFoldDB" id="A0A318D168"/>
<dbReference type="EMBL" id="QICH01000002">
    <property type="protein sequence ID" value="PXF62966.1"/>
    <property type="molecule type" value="Genomic_DNA"/>
</dbReference>
<dbReference type="InterPro" id="IPR017926">
    <property type="entry name" value="GATASE"/>
</dbReference>
<comment type="caution">
    <text evidence="3">The sequence shown here is derived from an EMBL/GenBank/DDBJ whole genome shotgun (WGS) entry which is preliminary data.</text>
</comment>
<dbReference type="OrthoDB" id="9786812at2"/>
<dbReference type="PROSITE" id="PS51273">
    <property type="entry name" value="GATASE_TYPE_1"/>
    <property type="match status" value="1"/>
</dbReference>
<dbReference type="PRINTS" id="PR00097">
    <property type="entry name" value="ANTSNTHASEII"/>
</dbReference>
<dbReference type="PRINTS" id="PR00099">
    <property type="entry name" value="CPSGATASE"/>
</dbReference>
<evidence type="ECO:0000256" key="1">
    <source>
        <dbReference type="ARBA" id="ARBA00022962"/>
    </source>
</evidence>
<feature type="domain" description="Glutamine amidotransferase" evidence="2">
    <location>
        <begin position="4"/>
        <end position="185"/>
    </location>
</feature>
<keyword evidence="1 3" id="KW-0315">Glutamine amidotransferase</keyword>
<evidence type="ECO:0000313" key="3">
    <source>
        <dbReference type="EMBL" id="PXF62966.1"/>
    </source>
</evidence>
<protein>
    <submittedName>
        <fullName evidence="3">Type 1 glutamine amidotransferase</fullName>
    </submittedName>
</protein>
<evidence type="ECO:0000259" key="2">
    <source>
        <dbReference type="Pfam" id="PF00117"/>
    </source>
</evidence>
<name>A0A318D168_9GAMM</name>
<dbReference type="SUPFAM" id="SSF52317">
    <property type="entry name" value="Class I glutamine amidotransferase-like"/>
    <property type="match status" value="1"/>
</dbReference>